<name>A0ABZ2Y3F7_9FIRM</name>
<dbReference type="InterPro" id="IPR005025">
    <property type="entry name" value="FMN_Rdtase-like_dom"/>
</dbReference>
<dbReference type="InterPro" id="IPR003033">
    <property type="entry name" value="SCP2_sterol-bd_dom"/>
</dbReference>
<dbReference type="InterPro" id="IPR036527">
    <property type="entry name" value="SCP2_sterol-bd_dom_sf"/>
</dbReference>
<dbReference type="Pfam" id="PF03358">
    <property type="entry name" value="FMN_red"/>
    <property type="match status" value="1"/>
</dbReference>
<evidence type="ECO:0000313" key="4">
    <source>
        <dbReference type="Proteomes" id="UP001486565"/>
    </source>
</evidence>
<dbReference type="Pfam" id="PF02036">
    <property type="entry name" value="SCP2"/>
    <property type="match status" value="1"/>
</dbReference>
<evidence type="ECO:0000259" key="1">
    <source>
        <dbReference type="Pfam" id="PF02036"/>
    </source>
</evidence>
<accession>A0ABZ2Y3F7</accession>
<dbReference type="Gene3D" id="3.40.50.360">
    <property type="match status" value="1"/>
</dbReference>
<dbReference type="PANTHER" id="PTHR10094:SF25">
    <property type="entry name" value="SCP2 STEROL-BINDING DOMAIN-CONTAINING PROTEIN 1"/>
    <property type="match status" value="1"/>
</dbReference>
<proteinExistence type="predicted"/>
<organism evidence="3 4">
    <name type="scientific">Defluviitalea saccharophila</name>
    <dbReference type="NCBI Taxonomy" id="879970"/>
    <lineage>
        <taxon>Bacteria</taxon>
        <taxon>Bacillati</taxon>
        <taxon>Bacillota</taxon>
        <taxon>Clostridia</taxon>
        <taxon>Lachnospirales</taxon>
        <taxon>Defluviitaleaceae</taxon>
        <taxon>Defluviitalea</taxon>
    </lineage>
</organism>
<dbReference type="PANTHER" id="PTHR10094">
    <property type="entry name" value="STEROL CARRIER PROTEIN 2 SCP-2 FAMILY PROTEIN"/>
    <property type="match status" value="1"/>
</dbReference>
<evidence type="ECO:0000313" key="3">
    <source>
        <dbReference type="EMBL" id="WZL69144.1"/>
    </source>
</evidence>
<sequence>MKVLVIYEGEKQNTLHHIIKIVSNTLKELQVEVEEILLDAYNIPYYYGDIHKDVQQIVNKIKEADAVVFGLKVILMAPSGVFKVFFEHLANPAFKAILKDKYGFCIGLTNTTGERETVEYALRTWEFLGGIEGGRMALFASNPKEIEEIKEPIEKRIEDFYRVVRQARQKLPTSDRSLEAKSEPIQVIKEVQGIKEEPLKAPEKKIASWTPPVVTASVAHESAVKTTPTTPLIEPVEVKPVRFEAFSEQQEKDIQELTEFFKQQLSGKQPETSINPYGVYGKPSMQPVVQSSKTCKQMTQNLPHYFQPHLASNFKGTFQFHVTGKESFEAYITIENGECNYYEGVSEQADIVLIMNDDVWMDILKGKLSAQKGFMTGQLKVRGNFMILSKLDQLFKKM</sequence>
<dbReference type="EMBL" id="CP121687">
    <property type="protein sequence ID" value="WZL69144.1"/>
    <property type="molecule type" value="Genomic_DNA"/>
</dbReference>
<reference evidence="3 4" key="1">
    <citation type="submission" date="2023-03" db="EMBL/GenBank/DDBJ databases">
        <title>Novel Species.</title>
        <authorList>
            <person name="Ma S."/>
        </authorList>
    </citation>
    <scope>NUCLEOTIDE SEQUENCE [LARGE SCALE GENOMIC DNA]</scope>
    <source>
        <strain evidence="3 4">LIND6LT2</strain>
    </source>
</reference>
<keyword evidence="4" id="KW-1185">Reference proteome</keyword>
<dbReference type="InterPro" id="IPR029039">
    <property type="entry name" value="Flavoprotein-like_sf"/>
</dbReference>
<dbReference type="Proteomes" id="UP001486565">
    <property type="component" value="Chromosome"/>
</dbReference>
<feature type="domain" description="SCP2" evidence="1">
    <location>
        <begin position="311"/>
        <end position="396"/>
    </location>
</feature>
<evidence type="ECO:0000259" key="2">
    <source>
        <dbReference type="Pfam" id="PF03358"/>
    </source>
</evidence>
<dbReference type="RefSeq" id="WP_341876151.1">
    <property type="nucleotide sequence ID" value="NZ_CP121687.1"/>
</dbReference>
<feature type="domain" description="NADPH-dependent FMN reductase-like" evidence="2">
    <location>
        <begin position="1"/>
        <end position="125"/>
    </location>
</feature>
<dbReference type="Gene3D" id="3.30.1050.10">
    <property type="entry name" value="SCP2 sterol-binding domain"/>
    <property type="match status" value="1"/>
</dbReference>
<dbReference type="SUPFAM" id="SSF52218">
    <property type="entry name" value="Flavoproteins"/>
    <property type="match status" value="1"/>
</dbReference>
<protein>
    <submittedName>
        <fullName evidence="3">SCP2 sterol-binding domain-containing protein</fullName>
    </submittedName>
</protein>
<gene>
    <name evidence="3" type="ORF">QBE51_10080</name>
</gene>
<dbReference type="SUPFAM" id="SSF55718">
    <property type="entry name" value="SCP-like"/>
    <property type="match status" value="1"/>
</dbReference>